<feature type="domain" description="Methyltransferase type 11" evidence="1">
    <location>
        <begin position="40"/>
        <end position="137"/>
    </location>
</feature>
<dbReference type="STRING" id="909663.GCA_000512235_00528"/>
<dbReference type="Pfam" id="PF08241">
    <property type="entry name" value="Methyltransf_11"/>
    <property type="match status" value="1"/>
</dbReference>
<protein>
    <submittedName>
        <fullName evidence="2">Class I SAM-dependent methyltransferase</fullName>
    </submittedName>
</protein>
<reference evidence="2" key="1">
    <citation type="journal article" date="2020" name="Biotechnol. Biofuels">
        <title>New insights from the biogas microbiome by comprehensive genome-resolved metagenomics of nearly 1600 species originating from multiple anaerobic digesters.</title>
        <authorList>
            <person name="Campanaro S."/>
            <person name="Treu L."/>
            <person name="Rodriguez-R L.M."/>
            <person name="Kovalovszki A."/>
            <person name="Ziels R.M."/>
            <person name="Maus I."/>
            <person name="Zhu X."/>
            <person name="Kougias P.G."/>
            <person name="Basile A."/>
            <person name="Luo G."/>
            <person name="Schluter A."/>
            <person name="Konstantinidis K.T."/>
            <person name="Angelidaki I."/>
        </authorList>
    </citation>
    <scope>NUCLEOTIDE SEQUENCE</scope>
    <source>
        <strain evidence="2">AS06rmzACSIP_7</strain>
    </source>
</reference>
<dbReference type="GO" id="GO:0008757">
    <property type="term" value="F:S-adenosylmethionine-dependent methyltransferase activity"/>
    <property type="evidence" value="ECO:0007669"/>
    <property type="project" value="InterPro"/>
</dbReference>
<dbReference type="PANTHER" id="PTHR43591:SF24">
    <property type="entry name" value="2-METHOXY-6-POLYPRENYL-1,4-BENZOQUINOL METHYLASE, MITOCHONDRIAL"/>
    <property type="match status" value="1"/>
</dbReference>
<accession>A0A351U479</accession>
<dbReference type="CDD" id="cd02440">
    <property type="entry name" value="AdoMet_MTases"/>
    <property type="match status" value="1"/>
</dbReference>
<keyword evidence="2" id="KW-0808">Transferase</keyword>
<name>A0A351U479_9BACT</name>
<gene>
    <name evidence="2" type="ORF">GXY80_02845</name>
</gene>
<sequence length="203" mass="22212">MESRSIEEFDRIAREVFAPVYPSIAGQIVAGTGITKGRCLDIGTGGGYLGIALAKITDLDILLLDKSREMLDIASRNVMGAGLETRLRVVSGDVHDIPLEDESINLVVSRGSVFMWNDKARAFREIYRVLCPGGTAYVGGGLGSPGIRRQIEAKMKENGRDWPDQKRIAEDRTEMYRQGLQDAGIAGCSVTKSDVGTWIQIHK</sequence>
<comment type="caution">
    <text evidence="2">The sequence shown here is derived from an EMBL/GenBank/DDBJ whole genome shotgun (WGS) entry which is preliminary data.</text>
</comment>
<evidence type="ECO:0000259" key="1">
    <source>
        <dbReference type="Pfam" id="PF08241"/>
    </source>
</evidence>
<dbReference type="Proteomes" id="UP000777265">
    <property type="component" value="Unassembled WGS sequence"/>
</dbReference>
<dbReference type="GO" id="GO:0032259">
    <property type="term" value="P:methylation"/>
    <property type="evidence" value="ECO:0007669"/>
    <property type="project" value="UniProtKB-KW"/>
</dbReference>
<evidence type="ECO:0000313" key="2">
    <source>
        <dbReference type="EMBL" id="NLW34408.1"/>
    </source>
</evidence>
<dbReference type="SUPFAM" id="SSF53335">
    <property type="entry name" value="S-adenosyl-L-methionine-dependent methyltransferases"/>
    <property type="match status" value="1"/>
</dbReference>
<dbReference type="EMBL" id="JAAYEE010000048">
    <property type="protein sequence ID" value="NLW34408.1"/>
    <property type="molecule type" value="Genomic_DNA"/>
</dbReference>
<reference evidence="2" key="2">
    <citation type="submission" date="2020-01" db="EMBL/GenBank/DDBJ databases">
        <authorList>
            <person name="Campanaro S."/>
        </authorList>
    </citation>
    <scope>NUCLEOTIDE SEQUENCE</scope>
    <source>
        <strain evidence="2">AS06rmzACSIP_7</strain>
    </source>
</reference>
<dbReference type="Gene3D" id="3.40.50.150">
    <property type="entry name" value="Vaccinia Virus protein VP39"/>
    <property type="match status" value="1"/>
</dbReference>
<dbReference type="PANTHER" id="PTHR43591">
    <property type="entry name" value="METHYLTRANSFERASE"/>
    <property type="match status" value="1"/>
</dbReference>
<dbReference type="AlphaFoldDB" id="A0A351U479"/>
<dbReference type="InterPro" id="IPR029063">
    <property type="entry name" value="SAM-dependent_MTases_sf"/>
</dbReference>
<dbReference type="InterPro" id="IPR013216">
    <property type="entry name" value="Methyltransf_11"/>
</dbReference>
<proteinExistence type="predicted"/>
<organism evidence="2 3">
    <name type="scientific">Syntrophorhabdus aromaticivorans</name>
    <dbReference type="NCBI Taxonomy" id="328301"/>
    <lineage>
        <taxon>Bacteria</taxon>
        <taxon>Pseudomonadati</taxon>
        <taxon>Thermodesulfobacteriota</taxon>
        <taxon>Syntrophorhabdia</taxon>
        <taxon>Syntrophorhabdales</taxon>
        <taxon>Syntrophorhabdaceae</taxon>
        <taxon>Syntrophorhabdus</taxon>
    </lineage>
</organism>
<keyword evidence="2" id="KW-0489">Methyltransferase</keyword>
<evidence type="ECO:0000313" key="3">
    <source>
        <dbReference type="Proteomes" id="UP000777265"/>
    </source>
</evidence>